<dbReference type="EMBL" id="CAJOBH010021378">
    <property type="protein sequence ID" value="CAF4223612.1"/>
    <property type="molecule type" value="Genomic_DNA"/>
</dbReference>
<dbReference type="Proteomes" id="UP000681967">
    <property type="component" value="Unassembled WGS sequence"/>
</dbReference>
<gene>
    <name evidence="1" type="ORF">BYL167_LOCUS24488</name>
    <name evidence="2" type="ORF">GIL414_LOCUS27845</name>
</gene>
<feature type="non-terminal residue" evidence="1">
    <location>
        <position position="1"/>
    </location>
</feature>
<accession>A0A8S2SI14</accession>
<dbReference type="Proteomes" id="UP000681720">
    <property type="component" value="Unassembled WGS sequence"/>
</dbReference>
<dbReference type="EMBL" id="CAJOBJ010045478">
    <property type="protein sequence ID" value="CAF4347905.1"/>
    <property type="molecule type" value="Genomic_DNA"/>
</dbReference>
<reference evidence="1" key="1">
    <citation type="submission" date="2021-02" db="EMBL/GenBank/DDBJ databases">
        <authorList>
            <person name="Nowell W R."/>
        </authorList>
    </citation>
    <scope>NUCLEOTIDE SEQUENCE</scope>
</reference>
<organism evidence="1 3">
    <name type="scientific">Rotaria magnacalcarata</name>
    <dbReference type="NCBI Taxonomy" id="392030"/>
    <lineage>
        <taxon>Eukaryota</taxon>
        <taxon>Metazoa</taxon>
        <taxon>Spiralia</taxon>
        <taxon>Gnathifera</taxon>
        <taxon>Rotifera</taxon>
        <taxon>Eurotatoria</taxon>
        <taxon>Bdelloidea</taxon>
        <taxon>Philodinida</taxon>
        <taxon>Philodinidae</taxon>
        <taxon>Rotaria</taxon>
    </lineage>
</organism>
<sequence length="98" mass="11472">RVCFTCKCFDEKAIADVYNVNVKHVLKTLLKRLSPIIEKYKKNIYDDIDEEETKDIPFGKLYKELLNKYASENIISLILHLDGVSLTRSSNLKMWLFS</sequence>
<comment type="caution">
    <text evidence="1">The sequence shown here is derived from an EMBL/GenBank/DDBJ whole genome shotgun (WGS) entry which is preliminary data.</text>
</comment>
<protein>
    <submittedName>
        <fullName evidence="1">Uncharacterized protein</fullName>
    </submittedName>
</protein>
<name>A0A8S2SI14_9BILA</name>
<proteinExistence type="predicted"/>
<evidence type="ECO:0000313" key="2">
    <source>
        <dbReference type="EMBL" id="CAF4347905.1"/>
    </source>
</evidence>
<feature type="non-terminal residue" evidence="1">
    <location>
        <position position="98"/>
    </location>
</feature>
<dbReference type="AlphaFoldDB" id="A0A8S2SI14"/>
<evidence type="ECO:0000313" key="3">
    <source>
        <dbReference type="Proteomes" id="UP000681967"/>
    </source>
</evidence>
<evidence type="ECO:0000313" key="1">
    <source>
        <dbReference type="EMBL" id="CAF4223612.1"/>
    </source>
</evidence>